<dbReference type="EMBL" id="FQZV01000003">
    <property type="protein sequence ID" value="SHI53570.1"/>
    <property type="molecule type" value="Genomic_DNA"/>
</dbReference>
<dbReference type="InterPro" id="IPR023378">
    <property type="entry name" value="YheA/YmcA-like_dom_sf"/>
</dbReference>
<evidence type="ECO:0000313" key="3">
    <source>
        <dbReference type="Proteomes" id="UP000184536"/>
    </source>
</evidence>
<protein>
    <recommendedName>
        <fullName evidence="1">UPF0342 protein SAMN02745975_00095</fullName>
    </recommendedName>
</protein>
<dbReference type="RefSeq" id="WP_110939411.1">
    <property type="nucleotide sequence ID" value="NZ_FQZV01000003.1"/>
</dbReference>
<evidence type="ECO:0000256" key="1">
    <source>
        <dbReference type="HAMAP-Rule" id="MF_01526"/>
    </source>
</evidence>
<dbReference type="OrthoDB" id="9811402at2"/>
<reference evidence="3" key="1">
    <citation type="submission" date="2016-11" db="EMBL/GenBank/DDBJ databases">
        <authorList>
            <person name="Varghese N."/>
            <person name="Submissions S."/>
        </authorList>
    </citation>
    <scope>NUCLEOTIDE SEQUENCE [LARGE SCALE GENOMIC DNA]</scope>
    <source>
        <strain evidence="3">DSM 17957</strain>
    </source>
</reference>
<dbReference type="InterPro" id="IPR010368">
    <property type="entry name" value="Com_YlbF"/>
</dbReference>
<accession>A0A1M6BXY4</accession>
<dbReference type="STRING" id="1121919.SAMN02745975_00095"/>
<dbReference type="AlphaFoldDB" id="A0A1M6BXY4"/>
<dbReference type="Gene3D" id="1.20.1500.10">
    <property type="entry name" value="YheA/YmcA-like"/>
    <property type="match status" value="1"/>
</dbReference>
<evidence type="ECO:0000313" key="2">
    <source>
        <dbReference type="EMBL" id="SHI53570.1"/>
    </source>
</evidence>
<gene>
    <name evidence="2" type="ORF">SAMN02745975_00095</name>
</gene>
<comment type="similarity">
    <text evidence="1">Belongs to the UPF0342 family.</text>
</comment>
<name>A0A1M6BXY4_9FIRM</name>
<proteinExistence type="inferred from homology"/>
<dbReference type="HAMAP" id="MF_01526">
    <property type="entry name" value="UPF0342"/>
    <property type="match status" value="1"/>
</dbReference>
<dbReference type="SUPFAM" id="SSF158622">
    <property type="entry name" value="YheA/YmcA-like"/>
    <property type="match status" value="1"/>
</dbReference>
<keyword evidence="3" id="KW-1185">Reference proteome</keyword>
<organism evidence="2 3">
    <name type="scientific">Geosporobacter subterraneus DSM 17957</name>
    <dbReference type="NCBI Taxonomy" id="1121919"/>
    <lineage>
        <taxon>Bacteria</taxon>
        <taxon>Bacillati</taxon>
        <taxon>Bacillota</taxon>
        <taxon>Clostridia</taxon>
        <taxon>Peptostreptococcales</taxon>
        <taxon>Thermotaleaceae</taxon>
        <taxon>Geosporobacter</taxon>
    </lineage>
</organism>
<sequence length="113" mass="13144">MNIHDYAHQLARALKNSDEFRQYKRLQGEVQKSPQLKKMIDDFHKRQIELQAAQISGQTMDASKTEQLQKLYEIIAKDPLAAEFLHAEMRFSQLIGDVYKIIGEAVDMKDMFS</sequence>
<dbReference type="Pfam" id="PF06133">
    <property type="entry name" value="Com_YlbF"/>
    <property type="match status" value="1"/>
</dbReference>
<dbReference type="Proteomes" id="UP000184536">
    <property type="component" value="Unassembled WGS sequence"/>
</dbReference>